<keyword evidence="6" id="KW-0732">Signal</keyword>
<reference evidence="9 10" key="1">
    <citation type="submission" date="2020-03" db="EMBL/GenBank/DDBJ databases">
        <title>Sphingomonas sp. nov., isolated from fish.</title>
        <authorList>
            <person name="Hyun D.-W."/>
            <person name="Bae J.-W."/>
        </authorList>
    </citation>
    <scope>NUCLEOTIDE SEQUENCE [LARGE SCALE GENOMIC DNA]</scope>
    <source>
        <strain evidence="9 10">HDW15C</strain>
    </source>
</reference>
<protein>
    <submittedName>
        <fullName evidence="9">Insulinase family protein</fullName>
    </submittedName>
</protein>
<dbReference type="GO" id="GO:0008237">
    <property type="term" value="F:metallopeptidase activity"/>
    <property type="evidence" value="ECO:0007669"/>
    <property type="project" value="UniProtKB-KW"/>
</dbReference>
<keyword evidence="3" id="KW-0378">Hydrolase</keyword>
<dbReference type="PANTHER" id="PTHR43690">
    <property type="entry name" value="NARDILYSIN"/>
    <property type="match status" value="1"/>
</dbReference>
<gene>
    <name evidence="9" type="ORF">G7078_10695</name>
</gene>
<comment type="similarity">
    <text evidence="1">Belongs to the peptidase M16 family.</text>
</comment>
<dbReference type="Pfam" id="PF00675">
    <property type="entry name" value="Peptidase_M16"/>
    <property type="match status" value="2"/>
</dbReference>
<feature type="chain" id="PRO_5026120170" evidence="6">
    <location>
        <begin position="22"/>
        <end position="948"/>
    </location>
</feature>
<keyword evidence="10" id="KW-1185">Reference proteome</keyword>
<evidence type="ECO:0000256" key="5">
    <source>
        <dbReference type="ARBA" id="ARBA00023049"/>
    </source>
</evidence>
<sequence>MFNLRRLSVLLVSASTLSACATAPQVAVPDAPSFTATTQPATPQPAPVSALVSEVSIPHSGFKLANGLTVIVHEDHKAPVVAVSTWYNVGSKDEPKGKTGFAHLFEHLMFNGSDNLPGDYFEYLQQIGATDYNGTTWFDRTNYFQTVPRSALERALFMESDRMGYLLGAVTQAKLDNQRGVVQNEKRQGDNQPGGLVEYEVLENLFPDGHPYQHSTIGSMSDLDAASLADVKQWFIDKYAPNNAVLVLAGDIDAAEARPLVEKYFGAIERGPVNVPAAADVPTLSASKSIVMKDRVAATEIQRHWAVPGLLSDQRAALDIGASILGGLASSRLDRILVRDEKLAVSVSTGSQPFQRIGMFQVGVTVKPGVDPALVEKRLDEIIADFVANGPTEDEVRRAATQEISGEIRGLEQVGGFGGKAVALAEGQVYAGDSDFYKKTLDRFANVTSADVKAAMQQWLSRPVLAIRLEPGDRPEYRESGFKPKRGKSADIRTPKVKRVLPPLGEPAPLDFPEVQHSALSNGVRVHYAQRTTVPLTQVGLAFDAGFAADAPGRRGLQNLTLSLLDEGAAGRSSQALAEEEERLGARISAGGGADQSSVSMSALSANLGASLDLLADLVQRPDFNPADIDRVRTQVLTAISQQQKDPQDIANRVLPALLYGENHPYGGTQYGNPEAVKSFTRADLASFHQRWLRPDNLEIFVVSNLPLADVRQKLERAFGGWTAPAVPKGVKAFGATPKRALAERIVLIDRPGSPQSYIMAGQVTPVDPRSDVTALNSANDILGSSFLSRINMNLREDKGWSYGVRGTTQINAKVVPYIVTAPVQADRTGDSIRELRKDIRDILTTKGVTSAELDRTIANRMKQLPGQFETSGAVLGAMQSNALLGRPDNYYELLADRYRGQTRASLDAALRSAIDPNGFVWIVVGDAAKVRPQLKALKLPIEEIEPR</sequence>
<dbReference type="InterPro" id="IPR050626">
    <property type="entry name" value="Peptidase_M16"/>
</dbReference>
<dbReference type="InterPro" id="IPR007863">
    <property type="entry name" value="Peptidase_M16_C"/>
</dbReference>
<evidence type="ECO:0000259" key="8">
    <source>
        <dbReference type="Pfam" id="PF05193"/>
    </source>
</evidence>
<dbReference type="Gene3D" id="3.30.830.10">
    <property type="entry name" value="Metalloenzyme, LuxS/M16 peptidase-like"/>
    <property type="match status" value="4"/>
</dbReference>
<evidence type="ECO:0000256" key="1">
    <source>
        <dbReference type="ARBA" id="ARBA00007261"/>
    </source>
</evidence>
<keyword evidence="4" id="KW-0862">Zinc</keyword>
<evidence type="ECO:0000256" key="6">
    <source>
        <dbReference type="SAM" id="SignalP"/>
    </source>
</evidence>
<keyword evidence="5" id="KW-0482">Metalloprotease</keyword>
<feature type="domain" description="Peptidase M16 C-terminal" evidence="8">
    <location>
        <begin position="679"/>
        <end position="859"/>
    </location>
</feature>
<evidence type="ECO:0000256" key="4">
    <source>
        <dbReference type="ARBA" id="ARBA00022833"/>
    </source>
</evidence>
<dbReference type="Proteomes" id="UP000502502">
    <property type="component" value="Chromosome"/>
</dbReference>
<dbReference type="InterPro" id="IPR011765">
    <property type="entry name" value="Pept_M16_N"/>
</dbReference>
<dbReference type="AlphaFoldDB" id="A0A6G7ZR69"/>
<dbReference type="PROSITE" id="PS51257">
    <property type="entry name" value="PROKAR_LIPOPROTEIN"/>
    <property type="match status" value="1"/>
</dbReference>
<feature type="signal peptide" evidence="6">
    <location>
        <begin position="1"/>
        <end position="21"/>
    </location>
</feature>
<evidence type="ECO:0000259" key="7">
    <source>
        <dbReference type="Pfam" id="PF00675"/>
    </source>
</evidence>
<dbReference type="GO" id="GO:0046872">
    <property type="term" value="F:metal ion binding"/>
    <property type="evidence" value="ECO:0007669"/>
    <property type="project" value="InterPro"/>
</dbReference>
<feature type="domain" description="Peptidase M16 N-terminal" evidence="7">
    <location>
        <begin position="70"/>
        <end position="206"/>
    </location>
</feature>
<dbReference type="InterPro" id="IPR011249">
    <property type="entry name" value="Metalloenz_LuxS/M16"/>
</dbReference>
<dbReference type="EMBL" id="CP049871">
    <property type="protein sequence ID" value="QIL03412.1"/>
    <property type="molecule type" value="Genomic_DNA"/>
</dbReference>
<accession>A0A6G7ZR69</accession>
<evidence type="ECO:0000256" key="2">
    <source>
        <dbReference type="ARBA" id="ARBA00022670"/>
    </source>
</evidence>
<dbReference type="SUPFAM" id="SSF63411">
    <property type="entry name" value="LuxS/MPP-like metallohydrolase"/>
    <property type="match status" value="4"/>
</dbReference>
<proteinExistence type="inferred from homology"/>
<organism evidence="9 10">
    <name type="scientific">Sphingomonas sinipercae</name>
    <dbReference type="NCBI Taxonomy" id="2714944"/>
    <lineage>
        <taxon>Bacteria</taxon>
        <taxon>Pseudomonadati</taxon>
        <taxon>Pseudomonadota</taxon>
        <taxon>Alphaproteobacteria</taxon>
        <taxon>Sphingomonadales</taxon>
        <taxon>Sphingomonadaceae</taxon>
        <taxon>Sphingomonas</taxon>
    </lineage>
</organism>
<evidence type="ECO:0000313" key="10">
    <source>
        <dbReference type="Proteomes" id="UP000502502"/>
    </source>
</evidence>
<dbReference type="RefSeq" id="WP_166096354.1">
    <property type="nucleotide sequence ID" value="NZ_CP049871.1"/>
</dbReference>
<dbReference type="Pfam" id="PF05193">
    <property type="entry name" value="Peptidase_M16_C"/>
    <property type="match status" value="2"/>
</dbReference>
<keyword evidence="2" id="KW-0645">Protease</keyword>
<evidence type="ECO:0000256" key="3">
    <source>
        <dbReference type="ARBA" id="ARBA00022801"/>
    </source>
</evidence>
<name>A0A6G7ZR69_9SPHN</name>
<feature type="domain" description="Peptidase M16 C-terminal" evidence="8">
    <location>
        <begin position="227"/>
        <end position="402"/>
    </location>
</feature>
<dbReference type="KEGG" id="ssin:G7078_10695"/>
<dbReference type="GO" id="GO:0006508">
    <property type="term" value="P:proteolysis"/>
    <property type="evidence" value="ECO:0007669"/>
    <property type="project" value="UniProtKB-KW"/>
</dbReference>
<evidence type="ECO:0000313" key="9">
    <source>
        <dbReference type="EMBL" id="QIL03412.1"/>
    </source>
</evidence>
<feature type="domain" description="Peptidase M16 N-terminal" evidence="7">
    <location>
        <begin position="527"/>
        <end position="662"/>
    </location>
</feature>
<dbReference type="PANTHER" id="PTHR43690:SF17">
    <property type="entry name" value="PROTEIN YHJJ"/>
    <property type="match status" value="1"/>
</dbReference>